<protein>
    <recommendedName>
        <fullName evidence="5">Pentacotripeptide-repeat region of PRORP domain-containing protein</fullName>
    </recommendedName>
</protein>
<dbReference type="PROSITE" id="PS51375">
    <property type="entry name" value="PPR"/>
    <property type="match status" value="7"/>
</dbReference>
<name>A0AAE0FM05_9CHLO</name>
<dbReference type="PANTHER" id="PTHR47938:SF35">
    <property type="entry name" value="PENTATRICOPEPTIDE REPEAT-CONTAINING PROTEIN 4, MITOCHONDRIAL-RELATED"/>
    <property type="match status" value="1"/>
</dbReference>
<organism evidence="3 4">
    <name type="scientific">Cymbomonas tetramitiformis</name>
    <dbReference type="NCBI Taxonomy" id="36881"/>
    <lineage>
        <taxon>Eukaryota</taxon>
        <taxon>Viridiplantae</taxon>
        <taxon>Chlorophyta</taxon>
        <taxon>Pyramimonadophyceae</taxon>
        <taxon>Pyramimonadales</taxon>
        <taxon>Pyramimonadaceae</taxon>
        <taxon>Cymbomonas</taxon>
    </lineage>
</organism>
<evidence type="ECO:0000256" key="2">
    <source>
        <dbReference type="PROSITE-ProRule" id="PRU00708"/>
    </source>
</evidence>
<feature type="repeat" description="PPR" evidence="2">
    <location>
        <begin position="253"/>
        <end position="287"/>
    </location>
</feature>
<dbReference type="InterPro" id="IPR011990">
    <property type="entry name" value="TPR-like_helical_dom_sf"/>
</dbReference>
<feature type="repeat" description="PPR" evidence="2">
    <location>
        <begin position="323"/>
        <end position="357"/>
    </location>
</feature>
<dbReference type="AlphaFoldDB" id="A0AAE0FM05"/>
<evidence type="ECO:0000313" key="4">
    <source>
        <dbReference type="Proteomes" id="UP001190700"/>
    </source>
</evidence>
<dbReference type="NCBIfam" id="TIGR00756">
    <property type="entry name" value="PPR"/>
    <property type="match status" value="6"/>
</dbReference>
<comment type="caution">
    <text evidence="3">The sequence shown here is derived from an EMBL/GenBank/DDBJ whole genome shotgun (WGS) entry which is preliminary data.</text>
</comment>
<feature type="repeat" description="PPR" evidence="2">
    <location>
        <begin position="499"/>
        <end position="533"/>
    </location>
</feature>
<feature type="repeat" description="PPR" evidence="2">
    <location>
        <begin position="358"/>
        <end position="392"/>
    </location>
</feature>
<dbReference type="InterPro" id="IPR002885">
    <property type="entry name" value="PPR_rpt"/>
</dbReference>
<keyword evidence="1" id="KW-0677">Repeat</keyword>
<dbReference type="Gene3D" id="1.25.40.10">
    <property type="entry name" value="Tetratricopeptide repeat domain"/>
    <property type="match status" value="4"/>
</dbReference>
<dbReference type="GO" id="GO:0003729">
    <property type="term" value="F:mRNA binding"/>
    <property type="evidence" value="ECO:0007669"/>
    <property type="project" value="TreeGrafter"/>
</dbReference>
<dbReference type="Pfam" id="PF13041">
    <property type="entry name" value="PPR_2"/>
    <property type="match status" value="3"/>
</dbReference>
<evidence type="ECO:0008006" key="5">
    <source>
        <dbReference type="Google" id="ProtNLM"/>
    </source>
</evidence>
<feature type="repeat" description="PPR" evidence="2">
    <location>
        <begin position="429"/>
        <end position="463"/>
    </location>
</feature>
<feature type="repeat" description="PPR" evidence="2">
    <location>
        <begin position="288"/>
        <end position="322"/>
    </location>
</feature>
<accession>A0AAE0FM05</accession>
<evidence type="ECO:0000313" key="3">
    <source>
        <dbReference type="EMBL" id="KAK3262267.1"/>
    </source>
</evidence>
<keyword evidence="4" id="KW-1185">Reference proteome</keyword>
<gene>
    <name evidence="3" type="ORF">CYMTET_28864</name>
</gene>
<dbReference type="Pfam" id="PF13812">
    <property type="entry name" value="PPR_3"/>
    <property type="match status" value="1"/>
</dbReference>
<evidence type="ECO:0000256" key="1">
    <source>
        <dbReference type="ARBA" id="ARBA00022737"/>
    </source>
</evidence>
<proteinExistence type="predicted"/>
<sequence>MMSFVFELQLATSHAQIYEYAEQELYPTQATYKKLVQEFCLKGRADLARQSYNKLSNQGLMLNGSLHRLLIVSTAREENQAPLALQLYQEYTEEYKRVPTAALLTTLVTQQYAEGAVSLWWELCALGKPLDLPSCNAGMMAAGAAGDIKLAHEIAQAMLARGGNSRSVRGTRLADDVCIGCNAFNHLIMACGAAREGPAAEAVLVLMEEAGVTPDASTLGALVAALVRSSGTSRAVEVLHKTRALGPDIPPPDAYAYTALMKGFALEGRLDRAVEIMQEMQAEGVRPTAVTYGVLIDGALKEGKLDSACKMIEQMEQHGCAPNAVIYNTLLREHSRRLELDRAFQVLKAMQARRIQPSVVTYNTLMDACVRARDSTGALHLFRKMVEAGLSPDAYSYTSILRAFYIRRSVTGLMQTFKRMQQDPNVLVDTVSYNIVLEALVRGKKVKTMEKVLKEMRKSGVSRDVVTYSIVLTCYSRVGHVQSALGAFECAIAEGVEPDEKMYRPLVAVVVRYGSLEKALKLVQDMEERGLPVHPARLKQIYLQRSEGYQDKGSGITAGTAGFGDSWKERKSGSPDFERFKFWLGLPNNYYNSDP</sequence>
<dbReference type="Proteomes" id="UP001190700">
    <property type="component" value="Unassembled WGS sequence"/>
</dbReference>
<reference evidence="3 4" key="1">
    <citation type="journal article" date="2015" name="Genome Biol. Evol.">
        <title>Comparative Genomics of a Bacterivorous Green Alga Reveals Evolutionary Causalities and Consequences of Phago-Mixotrophic Mode of Nutrition.</title>
        <authorList>
            <person name="Burns J.A."/>
            <person name="Paasch A."/>
            <person name="Narechania A."/>
            <person name="Kim E."/>
        </authorList>
    </citation>
    <scope>NUCLEOTIDE SEQUENCE [LARGE SCALE GENOMIC DNA]</scope>
    <source>
        <strain evidence="3 4">PLY_AMNH</strain>
    </source>
</reference>
<dbReference type="Pfam" id="PF01535">
    <property type="entry name" value="PPR"/>
    <property type="match status" value="2"/>
</dbReference>
<dbReference type="PANTHER" id="PTHR47938">
    <property type="entry name" value="RESPIRATORY COMPLEX I CHAPERONE (CIA84), PUTATIVE (AFU_ORTHOLOGUE AFUA_2G06020)-RELATED"/>
    <property type="match status" value="1"/>
</dbReference>
<dbReference type="EMBL" id="LGRX02016342">
    <property type="protein sequence ID" value="KAK3262267.1"/>
    <property type="molecule type" value="Genomic_DNA"/>
</dbReference>
<feature type="repeat" description="PPR" evidence="2">
    <location>
        <begin position="464"/>
        <end position="498"/>
    </location>
</feature>